<dbReference type="PROSITE" id="PS50887">
    <property type="entry name" value="GGDEF"/>
    <property type="match status" value="1"/>
</dbReference>
<dbReference type="InterPro" id="IPR029787">
    <property type="entry name" value="Nucleotide_cyclase"/>
</dbReference>
<name>A0A645ABR4_9ZZZZ</name>
<dbReference type="SUPFAM" id="SSF55073">
    <property type="entry name" value="Nucleotide cyclase"/>
    <property type="match status" value="1"/>
</dbReference>
<evidence type="ECO:0000259" key="2">
    <source>
        <dbReference type="PROSITE" id="PS50887"/>
    </source>
</evidence>
<protein>
    <recommendedName>
        <fullName evidence="2">GGDEF domain-containing protein</fullName>
    </recommendedName>
</protein>
<dbReference type="InterPro" id="IPR000160">
    <property type="entry name" value="GGDEF_dom"/>
</dbReference>
<feature type="domain" description="GGDEF" evidence="2">
    <location>
        <begin position="355"/>
        <end position="483"/>
    </location>
</feature>
<comment type="caution">
    <text evidence="3">The sequence shown here is derived from an EMBL/GenBank/DDBJ whole genome shotgun (WGS) entry which is preliminary data.</text>
</comment>
<dbReference type="InterPro" id="IPR050469">
    <property type="entry name" value="Diguanylate_Cyclase"/>
</dbReference>
<dbReference type="Gene3D" id="3.30.70.270">
    <property type="match status" value="1"/>
</dbReference>
<dbReference type="InterPro" id="IPR043128">
    <property type="entry name" value="Rev_trsase/Diguanyl_cyclase"/>
</dbReference>
<dbReference type="AlphaFoldDB" id="A0A645ABR4"/>
<dbReference type="FunFam" id="3.30.70.270:FF:000001">
    <property type="entry name" value="Diguanylate cyclase domain protein"/>
    <property type="match status" value="1"/>
</dbReference>
<dbReference type="GO" id="GO:0052621">
    <property type="term" value="F:diguanylate cyclase activity"/>
    <property type="evidence" value="ECO:0007669"/>
    <property type="project" value="TreeGrafter"/>
</dbReference>
<accession>A0A645ABR4</accession>
<dbReference type="SMART" id="SM00267">
    <property type="entry name" value="GGDEF"/>
    <property type="match status" value="1"/>
</dbReference>
<dbReference type="PANTHER" id="PTHR45138:SF9">
    <property type="entry name" value="DIGUANYLATE CYCLASE DGCM-RELATED"/>
    <property type="match status" value="1"/>
</dbReference>
<feature type="transmembrane region" description="Helical" evidence="1">
    <location>
        <begin position="298"/>
        <end position="319"/>
    </location>
</feature>
<evidence type="ECO:0000256" key="1">
    <source>
        <dbReference type="SAM" id="Phobius"/>
    </source>
</evidence>
<reference evidence="3" key="1">
    <citation type="submission" date="2019-08" db="EMBL/GenBank/DDBJ databases">
        <authorList>
            <person name="Kucharzyk K."/>
            <person name="Murdoch R.W."/>
            <person name="Higgins S."/>
            <person name="Loffler F."/>
        </authorList>
    </citation>
    <scope>NUCLEOTIDE SEQUENCE</scope>
</reference>
<dbReference type="CDD" id="cd01949">
    <property type="entry name" value="GGDEF"/>
    <property type="match status" value="1"/>
</dbReference>
<dbReference type="PANTHER" id="PTHR45138">
    <property type="entry name" value="REGULATORY COMPONENTS OF SENSORY TRANSDUCTION SYSTEM"/>
    <property type="match status" value="1"/>
</dbReference>
<dbReference type="EMBL" id="VSSQ01012042">
    <property type="protein sequence ID" value="MPM48303.1"/>
    <property type="molecule type" value="Genomic_DNA"/>
</dbReference>
<organism evidence="3">
    <name type="scientific">bioreactor metagenome</name>
    <dbReference type="NCBI Taxonomy" id="1076179"/>
    <lineage>
        <taxon>unclassified sequences</taxon>
        <taxon>metagenomes</taxon>
        <taxon>ecological metagenomes</taxon>
    </lineage>
</organism>
<sequence>MKKHILLLSNLVIIFSIVVGFAGIVYKDTTAYQDLAEKHMENVLSLADKNISSHIEDAMTKPVMVSKTMANDEFLKRWLMQEPENVKNDAYLKQLYSYLKTYQEKYDYTTVFCVSSKTGNYYYQDGLNKTISREDTHDIWYYNFVGSGHEYDLEVDTNQTKNDYITVFVNFRVESESGELLGVIGVGLQVDALEDTVCSYEKDYGLSVYIINELGSRTSFTGDTSIFIKKDDLSKLTGITDNIRLNESENPLLQWYTANGERKCLITKYNETLGWHFILEMNTSSISSVFQDRVKSNILFMLAALIACTMVSTTVFVNYNQRVIAIENTDELTGLPNRKQFSKLYLRFIRKYRNRKKTLVMFDIDRFKAINDTYGHIFGNEILTIVGEELRKAINGYGIAARWGGDEFLSILTVEPDKAKQIMERLMTSLKNQEKGEAYSVTVSVGILEVDKKLGMEQLIKKVDEALYRSKENGRNQISIVNQQG</sequence>
<gene>
    <name evidence="3" type="ORF">SDC9_95027</name>
</gene>
<dbReference type="NCBIfam" id="TIGR00254">
    <property type="entry name" value="GGDEF"/>
    <property type="match status" value="1"/>
</dbReference>
<evidence type="ECO:0000313" key="3">
    <source>
        <dbReference type="EMBL" id="MPM48303.1"/>
    </source>
</evidence>
<proteinExistence type="predicted"/>
<keyword evidence="1" id="KW-1133">Transmembrane helix</keyword>
<dbReference type="Pfam" id="PF00990">
    <property type="entry name" value="GGDEF"/>
    <property type="match status" value="1"/>
</dbReference>
<keyword evidence="1" id="KW-0812">Transmembrane</keyword>
<keyword evidence="1" id="KW-0472">Membrane</keyword>
<feature type="transmembrane region" description="Helical" evidence="1">
    <location>
        <begin position="7"/>
        <end position="26"/>
    </location>
</feature>